<reference evidence="1" key="1">
    <citation type="submission" date="2020-02" db="EMBL/GenBank/DDBJ databases">
        <authorList>
            <person name="Scholz U."/>
            <person name="Mascher M."/>
            <person name="Fiebig A."/>
        </authorList>
    </citation>
    <scope>NUCLEOTIDE SEQUENCE</scope>
</reference>
<evidence type="ECO:0000313" key="1">
    <source>
        <dbReference type="EMBL" id="CAA7407838.1"/>
    </source>
</evidence>
<organism evidence="1 2">
    <name type="scientific">Spirodela intermedia</name>
    <name type="common">Intermediate duckweed</name>
    <dbReference type="NCBI Taxonomy" id="51605"/>
    <lineage>
        <taxon>Eukaryota</taxon>
        <taxon>Viridiplantae</taxon>
        <taxon>Streptophyta</taxon>
        <taxon>Embryophyta</taxon>
        <taxon>Tracheophyta</taxon>
        <taxon>Spermatophyta</taxon>
        <taxon>Magnoliopsida</taxon>
        <taxon>Liliopsida</taxon>
        <taxon>Araceae</taxon>
        <taxon>Lemnoideae</taxon>
        <taxon>Spirodela</taxon>
    </lineage>
</organism>
<accession>A0A7I8LEY1</accession>
<gene>
    <name evidence="1" type="ORF">SI8410_14018516</name>
</gene>
<keyword evidence="2" id="KW-1185">Reference proteome</keyword>
<sequence>MVLKCDILIGVMRVMPVDIPTATAKSFLIAIGAFSMDRFHTARVFRIQTGDKCGLVSAPPAPAIAVIAVIIIPPVAANRMMDMTESEVAAMQIRSRNPGKLDNERAPFSALETIPKSLVIYSPH</sequence>
<dbReference type="EMBL" id="LR746277">
    <property type="protein sequence ID" value="CAA7407838.1"/>
    <property type="molecule type" value="Genomic_DNA"/>
</dbReference>
<dbReference type="Proteomes" id="UP000663760">
    <property type="component" value="Chromosome 14"/>
</dbReference>
<dbReference type="AlphaFoldDB" id="A0A7I8LEY1"/>
<protein>
    <submittedName>
        <fullName evidence="1">Uncharacterized protein</fullName>
    </submittedName>
</protein>
<name>A0A7I8LEY1_SPIIN</name>
<proteinExistence type="predicted"/>
<evidence type="ECO:0000313" key="2">
    <source>
        <dbReference type="Proteomes" id="UP000663760"/>
    </source>
</evidence>